<sequence length="231" mass="24961">MNAPLPDPGQCAWREAAEDLRTLAWLHAAERNVATWRALHRAGFPLGLTLAAPGGGGVPGLAQALAQLPGPVDAVAQRADDALAADYADIYLTHALKASPYESVWRDEDHLMMQGPTFAVRAVYRRHGIAVPGWRAMPDDHLAHELDFIAHLLDQGDAAEARQFLDLHLLTWLPAFAGRVAQRARTTVYAGLATLTLEACTCLRERLGPPARAEEAVEADRDESGLAQGGR</sequence>
<dbReference type="RefSeq" id="WP_251973093.1">
    <property type="nucleotide sequence ID" value="NZ_AP025730.1"/>
</dbReference>
<evidence type="ECO:0000256" key="1">
    <source>
        <dbReference type="ARBA" id="ARBA00023186"/>
    </source>
</evidence>
<dbReference type="InterPro" id="IPR036411">
    <property type="entry name" value="TorD-like_sf"/>
</dbReference>
<reference evidence="3" key="1">
    <citation type="submission" date="2022-04" db="EMBL/GenBank/DDBJ databases">
        <title>Whole genome sequence of Sphaerotilus sp. FB-5.</title>
        <authorList>
            <person name="Takeda M."/>
            <person name="Narihara S."/>
            <person name="Akimoto M."/>
            <person name="Akimoto R."/>
            <person name="Nishiyashiki S."/>
            <person name="Murakami T."/>
        </authorList>
    </citation>
    <scope>NUCLEOTIDE SEQUENCE</scope>
    <source>
        <strain evidence="3">FB-5</strain>
    </source>
</reference>
<dbReference type="Pfam" id="PF02613">
    <property type="entry name" value="Nitrate_red_del"/>
    <property type="match status" value="1"/>
</dbReference>
<dbReference type="EMBL" id="AP025730">
    <property type="protein sequence ID" value="BDI05019.1"/>
    <property type="molecule type" value="Genomic_DNA"/>
</dbReference>
<dbReference type="Gene3D" id="1.10.3480.10">
    <property type="entry name" value="TorD-like"/>
    <property type="match status" value="1"/>
</dbReference>
<gene>
    <name evidence="3" type="ORF">CATMQ487_19890</name>
</gene>
<feature type="compositionally biased region" description="Basic and acidic residues" evidence="2">
    <location>
        <begin position="211"/>
        <end position="224"/>
    </location>
</feature>
<keyword evidence="4" id="KW-1185">Reference proteome</keyword>
<organism evidence="3 4">
    <name type="scientific">Sphaerotilus microaerophilus</name>
    <dbReference type="NCBI Taxonomy" id="2914710"/>
    <lineage>
        <taxon>Bacteria</taxon>
        <taxon>Pseudomonadati</taxon>
        <taxon>Pseudomonadota</taxon>
        <taxon>Betaproteobacteria</taxon>
        <taxon>Burkholderiales</taxon>
        <taxon>Sphaerotilaceae</taxon>
        <taxon>Sphaerotilus</taxon>
    </lineage>
</organism>
<evidence type="ECO:0000313" key="3">
    <source>
        <dbReference type="EMBL" id="BDI05019.1"/>
    </source>
</evidence>
<dbReference type="Proteomes" id="UP001057498">
    <property type="component" value="Chromosome"/>
</dbReference>
<proteinExistence type="predicted"/>
<evidence type="ECO:0000313" key="4">
    <source>
        <dbReference type="Proteomes" id="UP001057498"/>
    </source>
</evidence>
<evidence type="ECO:0008006" key="5">
    <source>
        <dbReference type="Google" id="ProtNLM"/>
    </source>
</evidence>
<dbReference type="InterPro" id="IPR050289">
    <property type="entry name" value="TorD/DmsD_chaperones"/>
</dbReference>
<dbReference type="PANTHER" id="PTHR34227:SF1">
    <property type="entry name" value="DIMETHYL SULFOXIDE REDUCTASE CHAPERONE-RELATED"/>
    <property type="match status" value="1"/>
</dbReference>
<dbReference type="SUPFAM" id="SSF89155">
    <property type="entry name" value="TorD-like"/>
    <property type="match status" value="1"/>
</dbReference>
<dbReference type="PANTHER" id="PTHR34227">
    <property type="entry name" value="CHAPERONE PROTEIN YCDY"/>
    <property type="match status" value="1"/>
</dbReference>
<accession>A0ABM7YKV1</accession>
<feature type="region of interest" description="Disordered" evidence="2">
    <location>
        <begin position="211"/>
        <end position="231"/>
    </location>
</feature>
<protein>
    <recommendedName>
        <fullName evidence="5">Chaperone TorD involved in molybdoenzyme TorA maturation</fullName>
    </recommendedName>
</protein>
<keyword evidence="1" id="KW-0143">Chaperone</keyword>
<evidence type="ECO:0000256" key="2">
    <source>
        <dbReference type="SAM" id="MobiDB-lite"/>
    </source>
</evidence>
<dbReference type="InterPro" id="IPR020945">
    <property type="entry name" value="DMSO/NO3_reduct_chaperone"/>
</dbReference>
<name>A0ABM7YKV1_9BURK</name>